<keyword evidence="7" id="KW-1185">Reference proteome</keyword>
<dbReference type="Gene3D" id="1.10.260.40">
    <property type="entry name" value="lambda repressor-like DNA-binding domains"/>
    <property type="match status" value="1"/>
</dbReference>
<dbReference type="OrthoDB" id="9803256at2"/>
<dbReference type="Pfam" id="PF13377">
    <property type="entry name" value="Peripla_BP_3"/>
    <property type="match status" value="1"/>
</dbReference>
<protein>
    <submittedName>
        <fullName evidence="6">Transcriptional regulator, LacI family</fullName>
    </submittedName>
</protein>
<dbReference type="PANTHER" id="PTHR30146:SF154">
    <property type="entry name" value="TRANSCRIPTION REGULATOR, MEMBER OF GALR FAMILY"/>
    <property type="match status" value="1"/>
</dbReference>
<dbReference type="InterPro" id="IPR046335">
    <property type="entry name" value="LacI/GalR-like_sensor"/>
</dbReference>
<gene>
    <name evidence="6" type="ORF">SAMN02745191_0969</name>
</gene>
<dbReference type="Proteomes" id="UP000243297">
    <property type="component" value="Unassembled WGS sequence"/>
</dbReference>
<dbReference type="PANTHER" id="PTHR30146">
    <property type="entry name" value="LACI-RELATED TRANSCRIPTIONAL REPRESSOR"/>
    <property type="match status" value="1"/>
</dbReference>
<dbReference type="EMBL" id="FUWY01000002">
    <property type="protein sequence ID" value="SJZ55940.1"/>
    <property type="molecule type" value="Genomic_DNA"/>
</dbReference>
<dbReference type="InterPro" id="IPR010982">
    <property type="entry name" value="Lambda_DNA-bd_dom_sf"/>
</dbReference>
<dbReference type="InterPro" id="IPR028082">
    <property type="entry name" value="Peripla_BP_I"/>
</dbReference>
<dbReference type="PROSITE" id="PS50932">
    <property type="entry name" value="HTH_LACI_2"/>
    <property type="match status" value="1"/>
</dbReference>
<sequence>MKKNLTIQDIAEAAGVAKSTVSRYLNNGAVKESTKKRIKEIIEEVNYEPNAFARLKAKKSNIIGVVAPCLDSTVTSMVLMSLDETLKKAGYTSLILNTNHDIEEELKDIERLGNMNVDGIIVNATKICNRHFEIANQLDIPVVFLAQHFENQISIINEDYLAGYKAGEVAGNLNNKDVLCVSVDPDDVAIGVERLNGILAGCKDFGVDHVEVVRSDFGNIKSYRVIDEVLSKKKPDLILCSTTRQLLAAYKCIRDHGYKIPDDISVIAFGGYDVVDLLEPLPTTIQFNPKELGQVAATTILDVIDDKEVVQLQCIPFVFLEGASVKRRES</sequence>
<evidence type="ECO:0000256" key="3">
    <source>
        <dbReference type="ARBA" id="ARBA00023163"/>
    </source>
</evidence>
<evidence type="ECO:0000313" key="6">
    <source>
        <dbReference type="EMBL" id="SJZ55940.1"/>
    </source>
</evidence>
<dbReference type="SUPFAM" id="SSF47413">
    <property type="entry name" value="lambda repressor-like DNA-binding domains"/>
    <property type="match status" value="1"/>
</dbReference>
<dbReference type="InterPro" id="IPR001387">
    <property type="entry name" value="Cro/C1-type_HTH"/>
</dbReference>
<evidence type="ECO:0000259" key="4">
    <source>
        <dbReference type="PROSITE" id="PS50932"/>
    </source>
</evidence>
<dbReference type="PROSITE" id="PS50943">
    <property type="entry name" value="HTH_CROC1"/>
    <property type="match status" value="1"/>
</dbReference>
<accession>A0A1T4LMG8</accession>
<keyword evidence="3" id="KW-0804">Transcription</keyword>
<dbReference type="STRING" id="118967.SAMN02745191_0969"/>
<name>A0A1T4LMG8_9FIRM</name>
<evidence type="ECO:0000256" key="2">
    <source>
        <dbReference type="ARBA" id="ARBA00023125"/>
    </source>
</evidence>
<dbReference type="SUPFAM" id="SSF53822">
    <property type="entry name" value="Periplasmic binding protein-like I"/>
    <property type="match status" value="1"/>
</dbReference>
<evidence type="ECO:0000259" key="5">
    <source>
        <dbReference type="PROSITE" id="PS50943"/>
    </source>
</evidence>
<proteinExistence type="predicted"/>
<dbReference type="SMART" id="SM00354">
    <property type="entry name" value="HTH_LACI"/>
    <property type="match status" value="1"/>
</dbReference>
<dbReference type="Pfam" id="PF00356">
    <property type="entry name" value="LacI"/>
    <property type="match status" value="1"/>
</dbReference>
<dbReference type="GO" id="GO:0003700">
    <property type="term" value="F:DNA-binding transcription factor activity"/>
    <property type="evidence" value="ECO:0007669"/>
    <property type="project" value="TreeGrafter"/>
</dbReference>
<dbReference type="Gene3D" id="3.40.50.2300">
    <property type="match status" value="2"/>
</dbReference>
<organism evidence="6 7">
    <name type="scientific">Anaerorhabdus furcosa</name>
    <dbReference type="NCBI Taxonomy" id="118967"/>
    <lineage>
        <taxon>Bacteria</taxon>
        <taxon>Bacillati</taxon>
        <taxon>Bacillota</taxon>
        <taxon>Erysipelotrichia</taxon>
        <taxon>Erysipelotrichales</taxon>
        <taxon>Erysipelotrichaceae</taxon>
        <taxon>Anaerorhabdus</taxon>
    </lineage>
</organism>
<dbReference type="CDD" id="cd01392">
    <property type="entry name" value="HTH_LacI"/>
    <property type="match status" value="1"/>
</dbReference>
<evidence type="ECO:0000256" key="1">
    <source>
        <dbReference type="ARBA" id="ARBA00023015"/>
    </source>
</evidence>
<keyword evidence="1" id="KW-0805">Transcription regulation</keyword>
<reference evidence="7" key="1">
    <citation type="submission" date="2017-02" db="EMBL/GenBank/DDBJ databases">
        <authorList>
            <person name="Varghese N."/>
            <person name="Submissions S."/>
        </authorList>
    </citation>
    <scope>NUCLEOTIDE SEQUENCE [LARGE SCALE GENOMIC DNA]</scope>
    <source>
        <strain evidence="7">ATCC 25662</strain>
    </source>
</reference>
<dbReference type="AlphaFoldDB" id="A0A1T4LMG8"/>
<feature type="domain" description="HTH cro/C1-type" evidence="5">
    <location>
        <begin position="2"/>
        <end position="27"/>
    </location>
</feature>
<dbReference type="CDD" id="cd01542">
    <property type="entry name" value="PBP1_TreR-like"/>
    <property type="match status" value="1"/>
</dbReference>
<dbReference type="GO" id="GO:0000976">
    <property type="term" value="F:transcription cis-regulatory region binding"/>
    <property type="evidence" value="ECO:0007669"/>
    <property type="project" value="TreeGrafter"/>
</dbReference>
<evidence type="ECO:0000313" key="7">
    <source>
        <dbReference type="Proteomes" id="UP000243297"/>
    </source>
</evidence>
<feature type="domain" description="HTH lacI-type" evidence="4">
    <location>
        <begin position="5"/>
        <end position="58"/>
    </location>
</feature>
<dbReference type="RefSeq" id="WP_159443721.1">
    <property type="nucleotide sequence ID" value="NZ_FUWY01000002.1"/>
</dbReference>
<dbReference type="InterPro" id="IPR000843">
    <property type="entry name" value="HTH_LacI"/>
</dbReference>
<keyword evidence="2" id="KW-0238">DNA-binding</keyword>
<dbReference type="PRINTS" id="PR00036">
    <property type="entry name" value="HTHLACI"/>
</dbReference>